<dbReference type="RefSeq" id="WP_231332066.1">
    <property type="nucleotide sequence ID" value="NZ_CP059572.1"/>
</dbReference>
<evidence type="ECO:0000313" key="7">
    <source>
        <dbReference type="EMBL" id="QXJ25849.1"/>
    </source>
</evidence>
<dbReference type="EC" id="2.7.13.3" evidence="2"/>
<comment type="catalytic activity">
    <reaction evidence="1">
        <text>ATP + protein L-histidine = ADP + protein N-phospho-L-histidine.</text>
        <dbReference type="EC" id="2.7.13.3"/>
    </reaction>
</comment>
<proteinExistence type="predicted"/>
<evidence type="ECO:0000256" key="5">
    <source>
        <dbReference type="ARBA" id="ARBA00022777"/>
    </source>
</evidence>
<dbReference type="SUPFAM" id="SSF55874">
    <property type="entry name" value="ATPase domain of HSP90 chaperone/DNA topoisomerase II/histidine kinase"/>
    <property type="match status" value="1"/>
</dbReference>
<name>A0ABX8R609_9ACTN</name>
<evidence type="ECO:0000256" key="3">
    <source>
        <dbReference type="ARBA" id="ARBA00022553"/>
    </source>
</evidence>
<protein>
    <recommendedName>
        <fullName evidence="2">histidine kinase</fullName>
        <ecNumber evidence="2">2.7.13.3</ecNumber>
    </recommendedName>
</protein>
<evidence type="ECO:0000256" key="1">
    <source>
        <dbReference type="ARBA" id="ARBA00000085"/>
    </source>
</evidence>
<dbReference type="Gene3D" id="3.30.565.10">
    <property type="entry name" value="Histidine kinase-like ATPase, C-terminal domain"/>
    <property type="match status" value="1"/>
</dbReference>
<feature type="compositionally biased region" description="Low complexity" evidence="6">
    <location>
        <begin position="380"/>
        <end position="403"/>
    </location>
</feature>
<dbReference type="InterPro" id="IPR050428">
    <property type="entry name" value="TCS_sensor_his_kinase"/>
</dbReference>
<evidence type="ECO:0000313" key="8">
    <source>
        <dbReference type="Proteomes" id="UP001049518"/>
    </source>
</evidence>
<sequence length="510" mass="51839">MIAAGPSTRARSGGDLDGYATRLVECLAGLGLRAAGRRAGSALADLDAMTVTAHQAEVVPSAGRCVVLLPGPGPSAGLYWHWLRGLRGHWPTAHWFQPFCPAEDAGGAAAAIAAAIEAEQATRARLEHASLMSAAGTAPGPGGGGAEAPMLSCVGRPLTTLTHRLLSQLKAVEDGVENPELLHRLFGIDHLATRIMRLTGRLAVLSGQAGRTARLPVPLATVLRQAVAEVEHFSRIRVAPAGSAVALPGHAADVILMLAELAENATVFSPPDTQVRICAARTPVGLNIEIADHGLPISVGKRTALNRLLALPDLVDVHEQVRAGQIGLLVAALVAQRHGITITLLPRRGDAWGTCAVVEIPAALLVAPVPPRSLAWPAGAGAVPAATGRPHRPAAAAGPAGSGSPPPAPSPEALSEVDGARPVLPQRGAGGRAAQDPAPGRSSAQSSGQGSAVPGSGPARGAAPVRDPDPALMAAFIAATRPPRRRGEQDPPQQGPPKQDSSAPSGDLAP</sequence>
<gene>
    <name evidence="7" type="ORF">AGRA3207_007413</name>
</gene>
<dbReference type="GO" id="GO:0016301">
    <property type="term" value="F:kinase activity"/>
    <property type="evidence" value="ECO:0007669"/>
    <property type="project" value="UniProtKB-KW"/>
</dbReference>
<feature type="compositionally biased region" description="Low complexity" evidence="6">
    <location>
        <begin position="437"/>
        <end position="459"/>
    </location>
</feature>
<dbReference type="Proteomes" id="UP001049518">
    <property type="component" value="Chromosome"/>
</dbReference>
<organism evidence="7 8">
    <name type="scientific">Actinomadura graeca</name>
    <dbReference type="NCBI Taxonomy" id="2750812"/>
    <lineage>
        <taxon>Bacteria</taxon>
        <taxon>Bacillati</taxon>
        <taxon>Actinomycetota</taxon>
        <taxon>Actinomycetes</taxon>
        <taxon>Streptosporangiales</taxon>
        <taxon>Thermomonosporaceae</taxon>
        <taxon>Actinomadura</taxon>
    </lineage>
</organism>
<reference evidence="7" key="1">
    <citation type="submission" date="2020-07" db="EMBL/GenBank/DDBJ databases">
        <authorList>
            <person name="Tarantini F.S."/>
            <person name="Hong K.W."/>
            <person name="Chan K.G."/>
        </authorList>
    </citation>
    <scope>NUCLEOTIDE SEQUENCE</scope>
    <source>
        <strain evidence="7">32-07</strain>
    </source>
</reference>
<accession>A0ABX8R609</accession>
<feature type="region of interest" description="Disordered" evidence="6">
    <location>
        <begin position="380"/>
        <end position="510"/>
    </location>
</feature>
<evidence type="ECO:0000256" key="6">
    <source>
        <dbReference type="SAM" id="MobiDB-lite"/>
    </source>
</evidence>
<dbReference type="InterPro" id="IPR036890">
    <property type="entry name" value="HATPase_C_sf"/>
</dbReference>
<dbReference type="PANTHER" id="PTHR45436:SF5">
    <property type="entry name" value="SENSOR HISTIDINE KINASE TRCS"/>
    <property type="match status" value="1"/>
</dbReference>
<evidence type="ECO:0000256" key="2">
    <source>
        <dbReference type="ARBA" id="ARBA00012438"/>
    </source>
</evidence>
<evidence type="ECO:0000256" key="4">
    <source>
        <dbReference type="ARBA" id="ARBA00022679"/>
    </source>
</evidence>
<keyword evidence="5 7" id="KW-0418">Kinase</keyword>
<keyword evidence="8" id="KW-1185">Reference proteome</keyword>
<dbReference type="PANTHER" id="PTHR45436">
    <property type="entry name" value="SENSOR HISTIDINE KINASE YKOH"/>
    <property type="match status" value="1"/>
</dbReference>
<feature type="compositionally biased region" description="Low complexity" evidence="6">
    <location>
        <begin position="490"/>
        <end position="500"/>
    </location>
</feature>
<dbReference type="EMBL" id="CP059572">
    <property type="protein sequence ID" value="QXJ25849.1"/>
    <property type="molecule type" value="Genomic_DNA"/>
</dbReference>
<keyword evidence="3" id="KW-0597">Phosphoprotein</keyword>
<keyword evidence="4" id="KW-0808">Transferase</keyword>